<evidence type="ECO:0000313" key="4">
    <source>
        <dbReference type="EMBL" id="KAH3687585.1"/>
    </source>
</evidence>
<dbReference type="PANTHER" id="PTHR37534:SF46">
    <property type="entry name" value="ZN(II)2CYS6 TRANSCRIPTION FACTOR (EUROFUNG)"/>
    <property type="match status" value="1"/>
</dbReference>
<keyword evidence="1" id="KW-0539">Nucleus</keyword>
<dbReference type="PROSITE" id="PS50048">
    <property type="entry name" value="ZN2_CY6_FUNGAL_2"/>
    <property type="match status" value="1"/>
</dbReference>
<proteinExistence type="predicted"/>
<evidence type="ECO:0000256" key="1">
    <source>
        <dbReference type="ARBA" id="ARBA00023242"/>
    </source>
</evidence>
<dbReference type="EMBL" id="JAEUBG010000724">
    <property type="protein sequence ID" value="KAH3687585.1"/>
    <property type="molecule type" value="Genomic_DNA"/>
</dbReference>
<evidence type="ECO:0000259" key="3">
    <source>
        <dbReference type="PROSITE" id="PS50048"/>
    </source>
</evidence>
<dbReference type="PROSITE" id="PS00463">
    <property type="entry name" value="ZN2_CY6_FUNGAL_1"/>
    <property type="match status" value="1"/>
</dbReference>
<comment type="caution">
    <text evidence="4">The sequence shown here is derived from an EMBL/GenBank/DDBJ whole genome shotgun (WGS) entry which is preliminary data.</text>
</comment>
<dbReference type="InterPro" id="IPR001138">
    <property type="entry name" value="Zn2Cys6_DnaBD"/>
</dbReference>
<dbReference type="AlphaFoldDB" id="A0A9P8QDC1"/>
<evidence type="ECO:0000313" key="5">
    <source>
        <dbReference type="Proteomes" id="UP000774326"/>
    </source>
</evidence>
<keyword evidence="5" id="KW-1185">Reference proteome</keyword>
<dbReference type="SMART" id="SM00066">
    <property type="entry name" value="GAL4"/>
    <property type="match status" value="1"/>
</dbReference>
<feature type="region of interest" description="Disordered" evidence="2">
    <location>
        <begin position="370"/>
        <end position="391"/>
    </location>
</feature>
<dbReference type="InterPro" id="IPR036864">
    <property type="entry name" value="Zn2-C6_fun-type_DNA-bd_sf"/>
</dbReference>
<feature type="non-terminal residue" evidence="4">
    <location>
        <position position="391"/>
    </location>
</feature>
<dbReference type="GO" id="GO:0008270">
    <property type="term" value="F:zinc ion binding"/>
    <property type="evidence" value="ECO:0007669"/>
    <property type="project" value="InterPro"/>
</dbReference>
<feature type="domain" description="Zn(2)-C6 fungal-type" evidence="3">
    <location>
        <begin position="80"/>
        <end position="110"/>
    </location>
</feature>
<organism evidence="4 5">
    <name type="scientific">Wickerhamomyces pijperi</name>
    <name type="common">Yeast</name>
    <name type="synonym">Pichia pijperi</name>
    <dbReference type="NCBI Taxonomy" id="599730"/>
    <lineage>
        <taxon>Eukaryota</taxon>
        <taxon>Fungi</taxon>
        <taxon>Dikarya</taxon>
        <taxon>Ascomycota</taxon>
        <taxon>Saccharomycotina</taxon>
        <taxon>Saccharomycetes</taxon>
        <taxon>Phaffomycetales</taxon>
        <taxon>Wickerhamomycetaceae</taxon>
        <taxon>Wickerhamomyces</taxon>
    </lineage>
</organism>
<feature type="compositionally biased region" description="Polar residues" evidence="2">
    <location>
        <begin position="375"/>
        <end position="385"/>
    </location>
</feature>
<dbReference type="SUPFAM" id="SSF57701">
    <property type="entry name" value="Zn2/Cys6 DNA-binding domain"/>
    <property type="match status" value="1"/>
</dbReference>
<protein>
    <recommendedName>
        <fullName evidence="3">Zn(2)-C6 fungal-type domain-containing protein</fullName>
    </recommendedName>
</protein>
<dbReference type="CDD" id="cd00067">
    <property type="entry name" value="GAL4"/>
    <property type="match status" value="1"/>
</dbReference>
<reference evidence="4" key="2">
    <citation type="submission" date="2021-01" db="EMBL/GenBank/DDBJ databases">
        <authorList>
            <person name="Schikora-Tamarit M.A."/>
        </authorList>
    </citation>
    <scope>NUCLEOTIDE SEQUENCE</scope>
    <source>
        <strain evidence="4">CBS2887</strain>
    </source>
</reference>
<dbReference type="Proteomes" id="UP000774326">
    <property type="component" value="Unassembled WGS sequence"/>
</dbReference>
<gene>
    <name evidence="4" type="ORF">WICPIJ_001433</name>
</gene>
<reference evidence="4" key="1">
    <citation type="journal article" date="2021" name="Open Biol.">
        <title>Shared evolutionary footprints suggest mitochondrial oxidative damage underlies multiple complex I losses in fungi.</title>
        <authorList>
            <person name="Schikora-Tamarit M.A."/>
            <person name="Marcet-Houben M."/>
            <person name="Nosek J."/>
            <person name="Gabaldon T."/>
        </authorList>
    </citation>
    <scope>NUCLEOTIDE SEQUENCE</scope>
    <source>
        <strain evidence="4">CBS2887</strain>
    </source>
</reference>
<accession>A0A9P8QDC1</accession>
<dbReference type="Gene3D" id="4.10.240.10">
    <property type="entry name" value="Zn(2)-C6 fungal-type DNA-binding domain"/>
    <property type="match status" value="1"/>
</dbReference>
<dbReference type="GO" id="GO:0000981">
    <property type="term" value="F:DNA-binding transcription factor activity, RNA polymerase II-specific"/>
    <property type="evidence" value="ECO:0007669"/>
    <property type="project" value="InterPro"/>
</dbReference>
<dbReference type="PANTHER" id="PTHR37534">
    <property type="entry name" value="TRANSCRIPTIONAL ACTIVATOR PROTEIN UGA3"/>
    <property type="match status" value="1"/>
</dbReference>
<name>A0A9P8QDC1_WICPI</name>
<sequence length="391" mass="44433">MASCFVSNQSVTFFIPHHIQEHEVENSEVSNLHRQTVNTAQMNHSYEITLDFKHTRSKTPRKKPTFTQRRTPKLKRSKRGCLNCRKSRKKCSESCPCCVRCASKGIECVWPVLKKEDQIIQTENEILAMQLSALESSMRSLIPLDNPNSMHQENISDIPKLLLLEPNNFPRPSHYHHSQINVQSEAIASTHHFDTLKRELMNACLYGFLGSASTQYSTSNNTNKNKNKDSAATITAMFHKGSKHSRNTMLEQVSYACGAAFMLGDKNNHTAGSSADQIMAMKLYDTAFQDLCLFIDRVDSLDRDELIWICCASQMLCLCGKTLDKGGKFVLLNLKNSYEVVQARIQQWRKGKYERGEDQSCVMDLISMNEDESSQKQSLPLATTSDQRDQM</sequence>
<dbReference type="OrthoDB" id="415590at2759"/>
<evidence type="ECO:0000256" key="2">
    <source>
        <dbReference type="SAM" id="MobiDB-lite"/>
    </source>
</evidence>